<dbReference type="GO" id="GO:0016491">
    <property type="term" value="F:oxidoreductase activity"/>
    <property type="evidence" value="ECO:0007669"/>
    <property type="project" value="TreeGrafter"/>
</dbReference>
<dbReference type="GO" id="GO:0005737">
    <property type="term" value="C:cytoplasm"/>
    <property type="evidence" value="ECO:0007669"/>
    <property type="project" value="TreeGrafter"/>
</dbReference>
<dbReference type="PRINTS" id="PR00081">
    <property type="entry name" value="GDHRDH"/>
</dbReference>
<dbReference type="InterPro" id="IPR002347">
    <property type="entry name" value="SDR_fam"/>
</dbReference>
<dbReference type="InterPro" id="IPR036291">
    <property type="entry name" value="NAD(P)-bd_dom_sf"/>
</dbReference>
<dbReference type="SUPFAM" id="SSF51735">
    <property type="entry name" value="NAD(P)-binding Rossmann-fold domains"/>
    <property type="match status" value="1"/>
</dbReference>
<dbReference type="CDD" id="cd05325">
    <property type="entry name" value="carb_red_sniffer_like_SDR_c"/>
    <property type="match status" value="1"/>
</dbReference>
<evidence type="ECO:0000313" key="2">
    <source>
        <dbReference type="Proteomes" id="UP000223759"/>
    </source>
</evidence>
<dbReference type="PANTHER" id="PTHR43544:SF12">
    <property type="entry name" value="NAD(P)-BINDING ROSSMANN-FOLD SUPERFAMILY PROTEIN"/>
    <property type="match status" value="1"/>
</dbReference>
<reference evidence="1 2" key="1">
    <citation type="submission" date="2017-01" db="EMBL/GenBank/DDBJ databases">
        <authorList>
            <person name="Mah S.A."/>
            <person name="Swanson W.J."/>
            <person name="Moy G.W."/>
            <person name="Vacquier V.D."/>
        </authorList>
    </citation>
    <scope>NUCLEOTIDE SEQUENCE [LARGE SCALE GENOMIC DNA]</scope>
    <source>
        <strain evidence="1 2">M9</strain>
    </source>
</reference>
<name>A0A1R3VQ87_9GAMM</name>
<dbReference type="RefSeq" id="WP_076754132.1">
    <property type="nucleotide sequence ID" value="NZ_CP023018.1"/>
</dbReference>
<accession>A0A1R3VQ87</accession>
<organism evidence="1 2">
    <name type="scientific">Ectothiorhodosinus mongolicus</name>
    <dbReference type="NCBI Taxonomy" id="233100"/>
    <lineage>
        <taxon>Bacteria</taxon>
        <taxon>Pseudomonadati</taxon>
        <taxon>Pseudomonadota</taxon>
        <taxon>Gammaproteobacteria</taxon>
        <taxon>Chromatiales</taxon>
        <taxon>Ectothiorhodospiraceae</taxon>
        <taxon>Ectothiorhodosinus</taxon>
    </lineage>
</organism>
<dbReference type="PANTHER" id="PTHR43544">
    <property type="entry name" value="SHORT-CHAIN DEHYDROGENASE/REDUCTASE"/>
    <property type="match status" value="1"/>
</dbReference>
<dbReference type="Gene3D" id="3.40.50.720">
    <property type="entry name" value="NAD(P)-binding Rossmann-like Domain"/>
    <property type="match status" value="1"/>
</dbReference>
<evidence type="ECO:0000313" key="1">
    <source>
        <dbReference type="EMBL" id="SIT65723.1"/>
    </source>
</evidence>
<keyword evidence="2" id="KW-1185">Reference proteome</keyword>
<dbReference type="OrthoDB" id="9785826at2"/>
<dbReference type="STRING" id="233100.SAMN05216526_0174"/>
<dbReference type="Pfam" id="PF00106">
    <property type="entry name" value="adh_short"/>
    <property type="match status" value="1"/>
</dbReference>
<dbReference type="AlphaFoldDB" id="A0A1R3VQ87"/>
<dbReference type="Proteomes" id="UP000223759">
    <property type="component" value="Unassembled WGS sequence"/>
</dbReference>
<gene>
    <name evidence="1" type="ORF">SAMN05216526_0174</name>
</gene>
<sequence>MNIIVIAGSGGLGRAFVEALAARPEVRSIIATHRRDNPTVQRDHATQGQASAVGLSEKCRWHQLDATQEAQVAAFAEQCQEIDWLINAAGMLHQGEYLPEKRIAQLDPEFALENFRTNTLPTMLLARHLLPKMRHGRPAVFASISARLASIGENGIGGWYSYRASKAALNQVIRTLSIECRRTHPQLSLAALHPGTTDTALSKPFQRNVPDGQLFTPEYSVASMLKVLDRLTPETSGRFWSFDGTELPW</sequence>
<dbReference type="InterPro" id="IPR051468">
    <property type="entry name" value="Fungal_SecMetab_SDRs"/>
</dbReference>
<proteinExistence type="predicted"/>
<protein>
    <submittedName>
        <fullName evidence="1">NAD(P)-dependent dehydrogenase, short-chain alcohol dehydrogenase family</fullName>
    </submittedName>
</protein>
<dbReference type="EMBL" id="FTPK01000001">
    <property type="protein sequence ID" value="SIT65723.1"/>
    <property type="molecule type" value="Genomic_DNA"/>
</dbReference>